<organism evidence="6 7">
    <name type="scientific">Allosphingosinicella deserti</name>
    <dbReference type="NCBI Taxonomy" id="2116704"/>
    <lineage>
        <taxon>Bacteria</taxon>
        <taxon>Pseudomonadati</taxon>
        <taxon>Pseudomonadota</taxon>
        <taxon>Alphaproteobacteria</taxon>
        <taxon>Sphingomonadales</taxon>
        <taxon>Sphingomonadaceae</taxon>
        <taxon>Allosphingosinicella</taxon>
    </lineage>
</organism>
<dbReference type="GO" id="GO:0000976">
    <property type="term" value="F:transcription cis-regulatory region binding"/>
    <property type="evidence" value="ECO:0007669"/>
    <property type="project" value="TreeGrafter"/>
</dbReference>
<evidence type="ECO:0000259" key="5">
    <source>
        <dbReference type="PROSITE" id="PS50931"/>
    </source>
</evidence>
<dbReference type="PANTHER" id="PTHR30126">
    <property type="entry name" value="HTH-TYPE TRANSCRIPTIONAL REGULATOR"/>
    <property type="match status" value="1"/>
</dbReference>
<sequence length="312" mass="33440">MLDAMTLDQIRTFVAVAETGSFRSAAARLSRVQSGVSNAIANLEAALGVALFDRSGHRPLLTAEGQALLTNARDVLLRVDTMRARARGLGAGVELEFSLSVDTLFPIADVAEALSSLRTAFPSVAIRLSVEPLGGPISALIDKRCNLAVIVGEDFRDPRVAIQALSSIELVAVVAPGHPLADRAPEQMLELLDIADHLQIVQSDPTSLTEGRDFGVLSPQTCRVSNQDTKHALIRAGLGWGRLPLWQVERDLLEGRLMRLNTHALGRNSQVISEAYLARRLDDPLGPVAEAFTAMLRAAAARGRPDHDIGSA</sequence>
<evidence type="ECO:0000313" key="7">
    <source>
        <dbReference type="Proteomes" id="UP000241167"/>
    </source>
</evidence>
<evidence type="ECO:0000256" key="3">
    <source>
        <dbReference type="ARBA" id="ARBA00023125"/>
    </source>
</evidence>
<dbReference type="Pfam" id="PF00126">
    <property type="entry name" value="HTH_1"/>
    <property type="match status" value="1"/>
</dbReference>
<comment type="caution">
    <text evidence="6">The sequence shown here is derived from an EMBL/GenBank/DDBJ whole genome shotgun (WGS) entry which is preliminary data.</text>
</comment>
<protein>
    <submittedName>
        <fullName evidence="6">LysR family transcriptional regulator</fullName>
    </submittedName>
</protein>
<comment type="similarity">
    <text evidence="1">Belongs to the LysR transcriptional regulatory family.</text>
</comment>
<dbReference type="SUPFAM" id="SSF53850">
    <property type="entry name" value="Periplasmic binding protein-like II"/>
    <property type="match status" value="1"/>
</dbReference>
<dbReference type="PROSITE" id="PS50931">
    <property type="entry name" value="HTH_LYSR"/>
    <property type="match status" value="1"/>
</dbReference>
<dbReference type="Gene3D" id="1.10.10.10">
    <property type="entry name" value="Winged helix-like DNA-binding domain superfamily/Winged helix DNA-binding domain"/>
    <property type="match status" value="1"/>
</dbReference>
<dbReference type="OrthoDB" id="196624at2"/>
<dbReference type="Gene3D" id="3.40.190.290">
    <property type="match status" value="1"/>
</dbReference>
<proteinExistence type="inferred from homology"/>
<accession>A0A2P7QZC8</accession>
<dbReference type="InterPro" id="IPR036390">
    <property type="entry name" value="WH_DNA-bd_sf"/>
</dbReference>
<gene>
    <name evidence="6" type="ORF">C7I55_02770</name>
</gene>
<dbReference type="AlphaFoldDB" id="A0A2P7QZC8"/>
<dbReference type="Pfam" id="PF03466">
    <property type="entry name" value="LysR_substrate"/>
    <property type="match status" value="1"/>
</dbReference>
<dbReference type="GO" id="GO:0003700">
    <property type="term" value="F:DNA-binding transcription factor activity"/>
    <property type="evidence" value="ECO:0007669"/>
    <property type="project" value="InterPro"/>
</dbReference>
<evidence type="ECO:0000256" key="2">
    <source>
        <dbReference type="ARBA" id="ARBA00023015"/>
    </source>
</evidence>
<dbReference type="SUPFAM" id="SSF46785">
    <property type="entry name" value="Winged helix' DNA-binding domain"/>
    <property type="match status" value="1"/>
</dbReference>
<evidence type="ECO:0000256" key="4">
    <source>
        <dbReference type="ARBA" id="ARBA00023163"/>
    </source>
</evidence>
<keyword evidence="2" id="KW-0805">Transcription regulation</keyword>
<keyword evidence="4" id="KW-0804">Transcription</keyword>
<reference evidence="6 7" key="1">
    <citation type="submission" date="2018-03" db="EMBL/GenBank/DDBJ databases">
        <title>The draft genome of Sphingosinicella sp. GL-C-18.</title>
        <authorList>
            <person name="Liu L."/>
            <person name="Li L."/>
            <person name="Liang L."/>
            <person name="Zhang X."/>
            <person name="Wang T."/>
        </authorList>
    </citation>
    <scope>NUCLEOTIDE SEQUENCE [LARGE SCALE GENOMIC DNA]</scope>
    <source>
        <strain evidence="6 7">GL-C-18</strain>
    </source>
</reference>
<feature type="domain" description="HTH lysR-type" evidence="5">
    <location>
        <begin position="5"/>
        <end position="62"/>
    </location>
</feature>
<name>A0A2P7QZC8_9SPHN</name>
<keyword evidence="3" id="KW-0238">DNA-binding</keyword>
<dbReference type="FunFam" id="1.10.10.10:FF:000001">
    <property type="entry name" value="LysR family transcriptional regulator"/>
    <property type="match status" value="1"/>
</dbReference>
<evidence type="ECO:0000256" key="1">
    <source>
        <dbReference type="ARBA" id="ARBA00009437"/>
    </source>
</evidence>
<evidence type="ECO:0000313" key="6">
    <source>
        <dbReference type="EMBL" id="PSJ43315.1"/>
    </source>
</evidence>
<dbReference type="InterPro" id="IPR036388">
    <property type="entry name" value="WH-like_DNA-bd_sf"/>
</dbReference>
<dbReference type="InterPro" id="IPR005119">
    <property type="entry name" value="LysR_subst-bd"/>
</dbReference>
<dbReference type="RefSeq" id="WP_106511331.1">
    <property type="nucleotide sequence ID" value="NZ_PXYI01000001.1"/>
</dbReference>
<dbReference type="InterPro" id="IPR000847">
    <property type="entry name" value="LysR_HTH_N"/>
</dbReference>
<dbReference type="PANTHER" id="PTHR30126:SF91">
    <property type="entry name" value="LYSR FAMILY TRANSCRIPTIONAL REGULATOR"/>
    <property type="match status" value="1"/>
</dbReference>
<dbReference type="PRINTS" id="PR00039">
    <property type="entry name" value="HTHLYSR"/>
</dbReference>
<keyword evidence="7" id="KW-1185">Reference proteome</keyword>
<dbReference type="Proteomes" id="UP000241167">
    <property type="component" value="Unassembled WGS sequence"/>
</dbReference>
<dbReference type="EMBL" id="PXYI01000001">
    <property type="protein sequence ID" value="PSJ43315.1"/>
    <property type="molecule type" value="Genomic_DNA"/>
</dbReference>